<feature type="transmembrane region" description="Helical" evidence="8">
    <location>
        <begin position="194"/>
        <end position="213"/>
    </location>
</feature>
<evidence type="ECO:0000256" key="5">
    <source>
        <dbReference type="ARBA" id="ARBA00022692"/>
    </source>
</evidence>
<dbReference type="InterPro" id="IPR052017">
    <property type="entry name" value="TSUP"/>
</dbReference>
<dbReference type="STRING" id="1454004.AW11_03218"/>
<proteinExistence type="inferred from homology"/>
<sequence length="266" mass="27602">MDASLIATYALLASAAFGAGAMNSVAGGGTFLSFPALLAAGVPPVMANASNSVALWPGSLAAAWAFRAELKRFRKSLPLLTLVAFLGGIAGGLLLLATSNAAFASLIPWLLLVATVLFAFSTQLSAFVARLRQGANRPDDASASRQVGAAGFAFQLLVSIYGGFFGAGMGILMLAALAIQGFDDVHEINALKNWLSAVIYSVAVVTFVVADAVSWPHTTVMLVTGTLGGYAGGRVARRIPGVWLRRFIVVLGSLLTLAYFYKAQAN</sequence>
<dbReference type="GO" id="GO:0005886">
    <property type="term" value="C:plasma membrane"/>
    <property type="evidence" value="ECO:0007669"/>
    <property type="project" value="UniProtKB-SubCell"/>
</dbReference>
<feature type="transmembrane region" description="Helical" evidence="8">
    <location>
        <begin position="34"/>
        <end position="56"/>
    </location>
</feature>
<keyword evidence="7 8" id="KW-0472">Membrane</keyword>
<comment type="caution">
    <text evidence="9">The sequence shown here is derived from an EMBL/GenBank/DDBJ whole genome shotgun (WGS) entry which is preliminary data.</text>
</comment>
<feature type="transmembrane region" description="Helical" evidence="8">
    <location>
        <begin position="152"/>
        <end position="182"/>
    </location>
</feature>
<feature type="transmembrane region" description="Helical" evidence="8">
    <location>
        <begin position="109"/>
        <end position="131"/>
    </location>
</feature>
<keyword evidence="4 8" id="KW-1003">Cell membrane</keyword>
<dbReference type="Pfam" id="PF01925">
    <property type="entry name" value="TauE"/>
    <property type="match status" value="1"/>
</dbReference>
<dbReference type="Proteomes" id="UP000022141">
    <property type="component" value="Unassembled WGS sequence"/>
</dbReference>
<reference evidence="9" key="1">
    <citation type="submission" date="2014-02" db="EMBL/GenBank/DDBJ databases">
        <title>Expanding our view of genomic diversity in Candidatus Accumulibacter clades.</title>
        <authorList>
            <person name="Skennerton C.T."/>
            <person name="Barr J.J."/>
            <person name="Slater F.R."/>
            <person name="Bond P.L."/>
            <person name="Tyson G.W."/>
        </authorList>
    </citation>
    <scope>NUCLEOTIDE SEQUENCE [LARGE SCALE GENOMIC DNA]</scope>
</reference>
<feature type="transmembrane region" description="Helical" evidence="8">
    <location>
        <begin position="243"/>
        <end position="261"/>
    </location>
</feature>
<evidence type="ECO:0000256" key="7">
    <source>
        <dbReference type="ARBA" id="ARBA00023136"/>
    </source>
</evidence>
<evidence type="ECO:0000313" key="10">
    <source>
        <dbReference type="Proteomes" id="UP000022141"/>
    </source>
</evidence>
<name>A0A011NUQ5_ACCRE</name>
<keyword evidence="5 8" id="KW-0812">Transmembrane</keyword>
<comment type="subcellular location">
    <subcellularLocation>
        <location evidence="1 8">Cell membrane</location>
        <topology evidence="1 8">Multi-pass membrane protein</topology>
    </subcellularLocation>
</comment>
<evidence type="ECO:0000256" key="4">
    <source>
        <dbReference type="ARBA" id="ARBA00022475"/>
    </source>
</evidence>
<dbReference type="eggNOG" id="COG0730">
    <property type="taxonomic scope" value="Bacteria"/>
</dbReference>
<feature type="transmembrane region" description="Helical" evidence="8">
    <location>
        <begin position="77"/>
        <end position="97"/>
    </location>
</feature>
<evidence type="ECO:0000256" key="6">
    <source>
        <dbReference type="ARBA" id="ARBA00022989"/>
    </source>
</evidence>
<dbReference type="EMBL" id="JEMY01000044">
    <property type="protein sequence ID" value="EXI86438.1"/>
    <property type="molecule type" value="Genomic_DNA"/>
</dbReference>
<protein>
    <recommendedName>
        <fullName evidence="8">Probable membrane transporter protein</fullName>
    </recommendedName>
</protein>
<evidence type="ECO:0000256" key="2">
    <source>
        <dbReference type="ARBA" id="ARBA00009142"/>
    </source>
</evidence>
<dbReference type="PANTHER" id="PTHR30269">
    <property type="entry name" value="TRANSMEMBRANE PROTEIN YFCA"/>
    <property type="match status" value="1"/>
</dbReference>
<evidence type="ECO:0000313" key="9">
    <source>
        <dbReference type="EMBL" id="EXI86438.1"/>
    </source>
</evidence>
<keyword evidence="10" id="KW-1185">Reference proteome</keyword>
<gene>
    <name evidence="9" type="ORF">AW11_03218</name>
</gene>
<dbReference type="InterPro" id="IPR002781">
    <property type="entry name" value="TM_pro_TauE-like"/>
</dbReference>
<keyword evidence="3" id="KW-0813">Transport</keyword>
<dbReference type="PATRIC" id="fig|1454004.3.peg.3319"/>
<organism evidence="9 10">
    <name type="scientific">Accumulibacter regalis</name>
    <dbReference type="NCBI Taxonomy" id="522306"/>
    <lineage>
        <taxon>Bacteria</taxon>
        <taxon>Pseudomonadati</taxon>
        <taxon>Pseudomonadota</taxon>
        <taxon>Betaproteobacteria</taxon>
        <taxon>Candidatus Accumulibacter</taxon>
    </lineage>
</organism>
<keyword evidence="6 8" id="KW-1133">Transmembrane helix</keyword>
<evidence type="ECO:0000256" key="8">
    <source>
        <dbReference type="RuleBase" id="RU363041"/>
    </source>
</evidence>
<comment type="similarity">
    <text evidence="2 8">Belongs to the 4-toluene sulfonate uptake permease (TSUP) (TC 2.A.102) family.</text>
</comment>
<dbReference type="PANTHER" id="PTHR30269:SF0">
    <property type="entry name" value="MEMBRANE TRANSPORTER PROTEIN YFCA-RELATED"/>
    <property type="match status" value="1"/>
</dbReference>
<evidence type="ECO:0000256" key="1">
    <source>
        <dbReference type="ARBA" id="ARBA00004651"/>
    </source>
</evidence>
<dbReference type="AlphaFoldDB" id="A0A011NUQ5"/>
<accession>A0A011NUQ5</accession>
<evidence type="ECO:0000256" key="3">
    <source>
        <dbReference type="ARBA" id="ARBA00022448"/>
    </source>
</evidence>